<dbReference type="AlphaFoldDB" id="A0A1C4VU35"/>
<dbReference type="Proteomes" id="UP000198797">
    <property type="component" value="Unassembled WGS sequence"/>
</dbReference>
<reference evidence="2" key="1">
    <citation type="submission" date="2016-06" db="EMBL/GenBank/DDBJ databases">
        <authorList>
            <person name="Varghese N."/>
            <person name="Submissions Spin"/>
        </authorList>
    </citation>
    <scope>NUCLEOTIDE SEQUENCE [LARGE SCALE GENOMIC DNA]</scope>
    <source>
        <strain evidence="2">DSM 44100</strain>
    </source>
</reference>
<sequence length="138" mass="15433">MKTAGFFRELGPDPVSVYTESIRTHLAPHPLPDADRVVQYLRDGHGLIDVMGAEMDVLGSGRHLVGGASVMTDGEWLWRDDLRFYVATYHARLPEGFLATIRANDYHVPELQVEDLRAAGKEAMQILGYHRPPTPSLH</sequence>
<keyword evidence="2" id="KW-1185">Reference proteome</keyword>
<evidence type="ECO:0000313" key="1">
    <source>
        <dbReference type="EMBL" id="SCE87506.1"/>
    </source>
</evidence>
<accession>A0A1C4VU35</accession>
<gene>
    <name evidence="1" type="ORF">GA0070216_102617</name>
</gene>
<organism evidence="1 2">
    <name type="scientific">Micromonospora matsumotoense</name>
    <dbReference type="NCBI Taxonomy" id="121616"/>
    <lineage>
        <taxon>Bacteria</taxon>
        <taxon>Bacillati</taxon>
        <taxon>Actinomycetota</taxon>
        <taxon>Actinomycetes</taxon>
        <taxon>Micromonosporales</taxon>
        <taxon>Micromonosporaceae</taxon>
        <taxon>Micromonospora</taxon>
    </lineage>
</organism>
<name>A0A1C4VU35_9ACTN</name>
<protein>
    <submittedName>
        <fullName evidence="1">Uncharacterized protein</fullName>
    </submittedName>
</protein>
<dbReference type="OrthoDB" id="275232at2"/>
<dbReference type="STRING" id="121616.GA0070216_102617"/>
<proteinExistence type="predicted"/>
<dbReference type="EMBL" id="FMCU01000002">
    <property type="protein sequence ID" value="SCE87506.1"/>
    <property type="molecule type" value="Genomic_DNA"/>
</dbReference>
<dbReference type="RefSeq" id="WP_091240602.1">
    <property type="nucleotide sequence ID" value="NZ_FMCU01000002.1"/>
</dbReference>
<evidence type="ECO:0000313" key="2">
    <source>
        <dbReference type="Proteomes" id="UP000198797"/>
    </source>
</evidence>